<dbReference type="InterPro" id="IPR036271">
    <property type="entry name" value="Tet_transcr_reg_TetR-rel_C_sf"/>
</dbReference>
<dbReference type="Gene3D" id="1.10.357.10">
    <property type="entry name" value="Tetracycline Repressor, domain 2"/>
    <property type="match status" value="1"/>
</dbReference>
<evidence type="ECO:0000256" key="1">
    <source>
        <dbReference type="ARBA" id="ARBA00023015"/>
    </source>
</evidence>
<evidence type="ECO:0000256" key="2">
    <source>
        <dbReference type="ARBA" id="ARBA00023125"/>
    </source>
</evidence>
<dbReference type="GO" id="GO:0003677">
    <property type="term" value="F:DNA binding"/>
    <property type="evidence" value="ECO:0007669"/>
    <property type="project" value="UniProtKB-UniRule"/>
</dbReference>
<dbReference type="PRINTS" id="PR00455">
    <property type="entry name" value="HTHTETR"/>
</dbReference>
<comment type="caution">
    <text evidence="6">The sequence shown here is derived from an EMBL/GenBank/DDBJ whole genome shotgun (WGS) entry which is preliminary data.</text>
</comment>
<protein>
    <submittedName>
        <fullName evidence="6">TetR family transcriptional regulator C-terminal domain-containing protein</fullName>
    </submittedName>
</protein>
<dbReference type="SUPFAM" id="SSF48498">
    <property type="entry name" value="Tetracyclin repressor-like, C-terminal domain"/>
    <property type="match status" value="1"/>
</dbReference>
<evidence type="ECO:0000313" key="6">
    <source>
        <dbReference type="EMBL" id="MBM9468512.1"/>
    </source>
</evidence>
<keyword evidence="2 4" id="KW-0238">DNA-binding</keyword>
<evidence type="ECO:0000313" key="7">
    <source>
        <dbReference type="Proteomes" id="UP000663792"/>
    </source>
</evidence>
<sequence length="196" mass="21312">MPRPSCRPQIVEAAVSEFHRLGYHGCSVDTITKAAGVPKGSFYNHFSGKDELAAEVVGLYQSRSAFREYEPAGDESPLTELRGRFRAVAERHRDRDFARGCLLANLGAELGGSVPRVRDAVDEAWRGWTARVADLVTRAVAAGELPGGVRPEAYARFLLDAFEGAVTRAKVERSMTPLDDFFDHAFGLVSAGGTRA</sequence>
<dbReference type="PANTHER" id="PTHR47506">
    <property type="entry name" value="TRANSCRIPTIONAL REGULATORY PROTEIN"/>
    <property type="match status" value="1"/>
</dbReference>
<dbReference type="EMBL" id="JAERWK010000019">
    <property type="protein sequence ID" value="MBM9468512.1"/>
    <property type="molecule type" value="Genomic_DNA"/>
</dbReference>
<organism evidence="6 7">
    <name type="scientific">Nakamurella leprariae</name>
    <dbReference type="NCBI Taxonomy" id="2803911"/>
    <lineage>
        <taxon>Bacteria</taxon>
        <taxon>Bacillati</taxon>
        <taxon>Actinomycetota</taxon>
        <taxon>Actinomycetes</taxon>
        <taxon>Nakamurellales</taxon>
        <taxon>Nakamurellaceae</taxon>
        <taxon>Nakamurella</taxon>
    </lineage>
</organism>
<proteinExistence type="predicted"/>
<dbReference type="RefSeq" id="WP_205261468.1">
    <property type="nucleotide sequence ID" value="NZ_JAERWK010000019.1"/>
</dbReference>
<evidence type="ECO:0000259" key="5">
    <source>
        <dbReference type="PROSITE" id="PS50977"/>
    </source>
</evidence>
<reference evidence="6" key="1">
    <citation type="submission" date="2021-01" db="EMBL/GenBank/DDBJ databases">
        <title>YIM 132084 draft genome.</title>
        <authorList>
            <person name="An D."/>
        </authorList>
    </citation>
    <scope>NUCLEOTIDE SEQUENCE</scope>
    <source>
        <strain evidence="6">YIM 132084</strain>
    </source>
</reference>
<dbReference type="Proteomes" id="UP000663792">
    <property type="component" value="Unassembled WGS sequence"/>
</dbReference>
<accession>A0A938YD68</accession>
<name>A0A938YD68_9ACTN</name>
<dbReference type="AlphaFoldDB" id="A0A938YD68"/>
<keyword evidence="7" id="KW-1185">Reference proteome</keyword>
<feature type="DNA-binding region" description="H-T-H motif" evidence="4">
    <location>
        <begin position="27"/>
        <end position="46"/>
    </location>
</feature>
<dbReference type="PROSITE" id="PS50977">
    <property type="entry name" value="HTH_TETR_2"/>
    <property type="match status" value="1"/>
</dbReference>
<dbReference type="Pfam" id="PF00440">
    <property type="entry name" value="TetR_N"/>
    <property type="match status" value="1"/>
</dbReference>
<evidence type="ECO:0000256" key="3">
    <source>
        <dbReference type="ARBA" id="ARBA00023163"/>
    </source>
</evidence>
<dbReference type="InterPro" id="IPR009057">
    <property type="entry name" value="Homeodomain-like_sf"/>
</dbReference>
<dbReference type="PANTHER" id="PTHR47506:SF1">
    <property type="entry name" value="HTH-TYPE TRANSCRIPTIONAL REGULATOR YJDC"/>
    <property type="match status" value="1"/>
</dbReference>
<dbReference type="InterPro" id="IPR011075">
    <property type="entry name" value="TetR_C"/>
</dbReference>
<feature type="domain" description="HTH tetR-type" evidence="5">
    <location>
        <begin position="4"/>
        <end position="64"/>
    </location>
</feature>
<keyword evidence="1" id="KW-0805">Transcription regulation</keyword>
<dbReference type="SUPFAM" id="SSF46689">
    <property type="entry name" value="Homeodomain-like"/>
    <property type="match status" value="1"/>
</dbReference>
<dbReference type="InterPro" id="IPR001647">
    <property type="entry name" value="HTH_TetR"/>
</dbReference>
<gene>
    <name evidence="6" type="ORF">JL106_14605</name>
</gene>
<keyword evidence="3" id="KW-0804">Transcription</keyword>
<dbReference type="Pfam" id="PF16925">
    <property type="entry name" value="TetR_C_13"/>
    <property type="match status" value="1"/>
</dbReference>
<evidence type="ECO:0000256" key="4">
    <source>
        <dbReference type="PROSITE-ProRule" id="PRU00335"/>
    </source>
</evidence>